<gene>
    <name evidence="1" type="primary">C1KJI7</name>
</gene>
<organism evidence="1">
    <name type="scientific">Ganoderma boninense</name>
    <dbReference type="NCBI Taxonomy" id="34458"/>
    <lineage>
        <taxon>Eukaryota</taxon>
        <taxon>Fungi</taxon>
        <taxon>Dikarya</taxon>
        <taxon>Basidiomycota</taxon>
        <taxon>Agaricomycotina</taxon>
        <taxon>Agaricomycetes</taxon>
        <taxon>Polyporales</taxon>
        <taxon>Polyporaceae</taxon>
        <taxon>Ganoderma</taxon>
    </lineage>
</organism>
<sequence length="282" mass="32330">MSIARAPAIPLDICFIVIDIVANDDWLEISRAQLYRSVGLQRRDAFESFAETVTSSFYLGSLVKTLRCDLEQLLRAGDVIEAPLPIHVIRRLVGLESLAVVSESILPFNPSFVDFLKSFSLYLSMDMDSLYRLLSPTVERLSIRKVERREAYRAWAVRQLQSLKSLEFTFARDDIHWVVQTLLNNGSRVLETVAFNYLSIDQSPETVQHRLTEHHHVIDGILRARPFASVTQVVVKLFVNDPSNEGERWSKAVQAALPRTYKLKMLHFSVHQYLEADWNKGQ</sequence>
<protein>
    <submittedName>
        <fullName evidence="1">AVR-Pita1</fullName>
    </submittedName>
</protein>
<dbReference type="AlphaFoldDB" id="A0A5K1K698"/>
<proteinExistence type="predicted"/>
<accession>A0A5K1K698</accession>
<name>A0A5K1K698_9APHY</name>
<reference evidence="1" key="1">
    <citation type="submission" date="2019-10" db="EMBL/GenBank/DDBJ databases">
        <authorList>
            <person name="Nor Muhammad N."/>
        </authorList>
    </citation>
    <scope>NUCLEOTIDE SEQUENCE</scope>
</reference>
<dbReference type="EMBL" id="LR729450">
    <property type="protein sequence ID" value="VWP01536.1"/>
    <property type="molecule type" value="Genomic_DNA"/>
</dbReference>
<evidence type="ECO:0000313" key="1">
    <source>
        <dbReference type="EMBL" id="VWP01536.1"/>
    </source>
</evidence>